<gene>
    <name evidence="2" type="ORF">ANN_27033</name>
</gene>
<sequence>MWRTQTKLQNRNVDGVCPRIPREVSQHHLCFCLKETPMRAIEESSFRGGWPSTETIADWYSYCREVCADYLGELCTGKDFQIGGPQMTVEIDETLVGKRKYNKGRIRNGKWTEGMKSKDDRKASQSGREQSTVISMGSFMQPGAIGYLTLRRDSDSRRLRRSSSGEIPPFVTTTYKHWSAV</sequence>
<accession>A0ABQ8RWW3</accession>
<reference evidence="2 3" key="1">
    <citation type="journal article" date="2022" name="Allergy">
        <title>Genome assembly and annotation of Periplaneta americana reveal a comprehensive cockroach allergen profile.</title>
        <authorList>
            <person name="Wang L."/>
            <person name="Xiong Q."/>
            <person name="Saelim N."/>
            <person name="Wang L."/>
            <person name="Nong W."/>
            <person name="Wan A.T."/>
            <person name="Shi M."/>
            <person name="Liu X."/>
            <person name="Cao Q."/>
            <person name="Hui J.H.L."/>
            <person name="Sookrung N."/>
            <person name="Leung T.F."/>
            <person name="Tungtrongchitr A."/>
            <person name="Tsui S.K.W."/>
        </authorList>
    </citation>
    <scope>NUCLEOTIDE SEQUENCE [LARGE SCALE GENOMIC DNA]</scope>
    <source>
        <strain evidence="2">PWHHKU_190912</strain>
    </source>
</reference>
<evidence type="ECO:0000256" key="1">
    <source>
        <dbReference type="SAM" id="MobiDB-lite"/>
    </source>
</evidence>
<proteinExistence type="predicted"/>
<comment type="caution">
    <text evidence="2">The sequence shown here is derived from an EMBL/GenBank/DDBJ whole genome shotgun (WGS) entry which is preliminary data.</text>
</comment>
<protein>
    <recommendedName>
        <fullName evidence="4">Transposase</fullName>
    </recommendedName>
</protein>
<keyword evidence="3" id="KW-1185">Reference proteome</keyword>
<feature type="compositionally biased region" description="Basic and acidic residues" evidence="1">
    <location>
        <begin position="113"/>
        <end position="123"/>
    </location>
</feature>
<dbReference type="Proteomes" id="UP001148838">
    <property type="component" value="Unassembled WGS sequence"/>
</dbReference>
<name>A0ABQ8RWW3_PERAM</name>
<dbReference type="EMBL" id="JAJSOF020000040">
    <property type="protein sequence ID" value="KAJ4426222.1"/>
    <property type="molecule type" value="Genomic_DNA"/>
</dbReference>
<evidence type="ECO:0008006" key="4">
    <source>
        <dbReference type="Google" id="ProtNLM"/>
    </source>
</evidence>
<organism evidence="2 3">
    <name type="scientific">Periplaneta americana</name>
    <name type="common">American cockroach</name>
    <name type="synonym">Blatta americana</name>
    <dbReference type="NCBI Taxonomy" id="6978"/>
    <lineage>
        <taxon>Eukaryota</taxon>
        <taxon>Metazoa</taxon>
        <taxon>Ecdysozoa</taxon>
        <taxon>Arthropoda</taxon>
        <taxon>Hexapoda</taxon>
        <taxon>Insecta</taxon>
        <taxon>Pterygota</taxon>
        <taxon>Neoptera</taxon>
        <taxon>Polyneoptera</taxon>
        <taxon>Dictyoptera</taxon>
        <taxon>Blattodea</taxon>
        <taxon>Blattoidea</taxon>
        <taxon>Blattidae</taxon>
        <taxon>Blattinae</taxon>
        <taxon>Periplaneta</taxon>
    </lineage>
</organism>
<evidence type="ECO:0000313" key="2">
    <source>
        <dbReference type="EMBL" id="KAJ4426222.1"/>
    </source>
</evidence>
<feature type="compositionally biased region" description="Polar residues" evidence="1">
    <location>
        <begin position="124"/>
        <end position="135"/>
    </location>
</feature>
<evidence type="ECO:0000313" key="3">
    <source>
        <dbReference type="Proteomes" id="UP001148838"/>
    </source>
</evidence>
<feature type="region of interest" description="Disordered" evidence="1">
    <location>
        <begin position="109"/>
        <end position="135"/>
    </location>
</feature>